<evidence type="ECO:0000313" key="4">
    <source>
        <dbReference type="Proteomes" id="UP000184420"/>
    </source>
</evidence>
<dbReference type="AlphaFoldDB" id="A0A1M6VAZ7"/>
<dbReference type="OrthoDB" id="657976at2"/>
<reference evidence="3 4" key="1">
    <citation type="submission" date="2016-11" db="EMBL/GenBank/DDBJ databases">
        <authorList>
            <person name="Jaros S."/>
            <person name="Januszkiewicz K."/>
            <person name="Wedrychowicz H."/>
        </authorList>
    </citation>
    <scope>NUCLEOTIDE SEQUENCE [LARGE SCALE GENOMIC DNA]</scope>
    <source>
        <strain evidence="3 4">DSM 27406</strain>
    </source>
</reference>
<protein>
    <submittedName>
        <fullName evidence="3">Uncharacterized protein</fullName>
    </submittedName>
</protein>
<dbReference type="CDD" id="cd19958">
    <property type="entry name" value="pyocin_knob"/>
    <property type="match status" value="1"/>
</dbReference>
<dbReference type="EMBL" id="FRBL01000001">
    <property type="protein sequence ID" value="SHK78687.1"/>
    <property type="molecule type" value="Genomic_DNA"/>
</dbReference>
<keyword evidence="2" id="KW-0732">Signal</keyword>
<gene>
    <name evidence="3" type="ORF">SAMN05444266_101140</name>
</gene>
<feature type="chain" id="PRO_5012455133" evidence="2">
    <location>
        <begin position="21"/>
        <end position="308"/>
    </location>
</feature>
<sequence length="308" mass="34052">MKKFCLSVMLVTAFAGKLFAQVNVVTGSSAGNDLSTIYQETASQQSSVFAVYNPVNGPAASIAGVLANFKYDLNYGFQLYNLHADPDNLYFRYRVSSQYQQWRKIWHSGNFNPANETLETIAARGNVAKTHIYFNDGANLYFRNDDAGDVVFMSANETEYGRVFSTPAGLYFSAGPVPGDYMTLKLNTDVPNTVRLSVNGDIVTRKVKVTAAGWADYVFAPGYALPTFAGLEKFIAENGHLPGIPSAAVVEKDGLDIADMQKRQMEKIEELTLLLIKLNKQVEKLEEKVTQQQAVIEQQQKIITNNGK</sequence>
<dbReference type="STRING" id="1419482.SAMN05444266_101140"/>
<name>A0A1M6VAZ7_9BACT</name>
<evidence type="ECO:0000256" key="2">
    <source>
        <dbReference type="SAM" id="SignalP"/>
    </source>
</evidence>
<feature type="signal peptide" evidence="2">
    <location>
        <begin position="1"/>
        <end position="20"/>
    </location>
</feature>
<organism evidence="3 4">
    <name type="scientific">Chitinophaga jiangningensis</name>
    <dbReference type="NCBI Taxonomy" id="1419482"/>
    <lineage>
        <taxon>Bacteria</taxon>
        <taxon>Pseudomonadati</taxon>
        <taxon>Bacteroidota</taxon>
        <taxon>Chitinophagia</taxon>
        <taxon>Chitinophagales</taxon>
        <taxon>Chitinophagaceae</taxon>
        <taxon>Chitinophaga</taxon>
    </lineage>
</organism>
<evidence type="ECO:0000256" key="1">
    <source>
        <dbReference type="SAM" id="Coils"/>
    </source>
</evidence>
<feature type="coiled-coil region" evidence="1">
    <location>
        <begin position="261"/>
        <end position="302"/>
    </location>
</feature>
<evidence type="ECO:0000313" key="3">
    <source>
        <dbReference type="EMBL" id="SHK78687.1"/>
    </source>
</evidence>
<keyword evidence="1" id="KW-0175">Coiled coil</keyword>
<dbReference type="Proteomes" id="UP000184420">
    <property type="component" value="Unassembled WGS sequence"/>
</dbReference>
<dbReference type="RefSeq" id="WP_073077043.1">
    <property type="nucleotide sequence ID" value="NZ_FRBL01000001.1"/>
</dbReference>
<proteinExistence type="predicted"/>
<keyword evidence="4" id="KW-1185">Reference proteome</keyword>
<accession>A0A1M6VAZ7</accession>